<evidence type="ECO:0000313" key="2">
    <source>
        <dbReference type="EMBL" id="CAC5425642.1"/>
    </source>
</evidence>
<keyword evidence="3" id="KW-1185">Reference proteome</keyword>
<dbReference type="Proteomes" id="UP000507470">
    <property type="component" value="Unassembled WGS sequence"/>
</dbReference>
<evidence type="ECO:0000259" key="1">
    <source>
        <dbReference type="PROSITE" id="PS51406"/>
    </source>
</evidence>
<dbReference type="Gene3D" id="3.90.215.10">
    <property type="entry name" value="Gamma Fibrinogen, chain A, domain 1"/>
    <property type="match status" value="1"/>
</dbReference>
<dbReference type="InterPro" id="IPR002181">
    <property type="entry name" value="Fibrinogen_a/b/g_C_dom"/>
</dbReference>
<sequence>MKTLADIRNKAKQSDIKEGDNVLIRNEVKENKLTPSLNPTPQTVVKKKGTMITVSNNDNEKHTTRNASFFKKTNHNAKFSDQMDEEEEELDINIQSKENYKAKTPAPIQNLPTRIRKPPSYLQDYECKCLTFPDFVEDFVLISGDAMQNNNNMMFSTLDKDNDKRPSSTCVHTGGWQGGWWFNGNEENKPCSLCNLNGKYLHEDQNVGVYKGIVWKTPRSKSWYSFKSSKMTIFPADGLSDDSNFRIQQVDVDLDYGSLNKRNDN</sequence>
<evidence type="ECO:0000313" key="3">
    <source>
        <dbReference type="Proteomes" id="UP000507470"/>
    </source>
</evidence>
<dbReference type="SUPFAM" id="SSF56496">
    <property type="entry name" value="Fibrinogen C-terminal domain-like"/>
    <property type="match status" value="1"/>
</dbReference>
<dbReference type="GO" id="GO:0005615">
    <property type="term" value="C:extracellular space"/>
    <property type="evidence" value="ECO:0007669"/>
    <property type="project" value="TreeGrafter"/>
</dbReference>
<protein>
    <recommendedName>
        <fullName evidence="1">Fibrinogen C-terminal domain-containing protein</fullName>
    </recommendedName>
</protein>
<dbReference type="PROSITE" id="PS51406">
    <property type="entry name" value="FIBRINOGEN_C_2"/>
    <property type="match status" value="1"/>
</dbReference>
<reference evidence="2 3" key="1">
    <citation type="submission" date="2020-06" db="EMBL/GenBank/DDBJ databases">
        <authorList>
            <person name="Li R."/>
            <person name="Bekaert M."/>
        </authorList>
    </citation>
    <scope>NUCLEOTIDE SEQUENCE [LARGE SCALE GENOMIC DNA]</scope>
    <source>
        <strain evidence="3">wild</strain>
    </source>
</reference>
<dbReference type="AlphaFoldDB" id="A0A6J8F0N5"/>
<dbReference type="Pfam" id="PF00147">
    <property type="entry name" value="Fibrinogen_C"/>
    <property type="match status" value="1"/>
</dbReference>
<proteinExistence type="predicted"/>
<dbReference type="SMART" id="SM00186">
    <property type="entry name" value="FBG"/>
    <property type="match status" value="1"/>
</dbReference>
<feature type="domain" description="Fibrinogen C-terminal" evidence="1">
    <location>
        <begin position="144"/>
        <end position="237"/>
    </location>
</feature>
<dbReference type="OrthoDB" id="6104117at2759"/>
<name>A0A6J8F0N5_MYTCO</name>
<dbReference type="InterPro" id="IPR036056">
    <property type="entry name" value="Fibrinogen-like_C"/>
</dbReference>
<accession>A0A6J8F0N5</accession>
<dbReference type="EMBL" id="CACVKT020010264">
    <property type="protein sequence ID" value="CAC5425642.1"/>
    <property type="molecule type" value="Genomic_DNA"/>
</dbReference>
<dbReference type="InterPro" id="IPR050373">
    <property type="entry name" value="Fibrinogen_C-term_domain"/>
</dbReference>
<gene>
    <name evidence="2" type="ORF">MCOR_57439</name>
</gene>
<dbReference type="PANTHER" id="PTHR19143">
    <property type="entry name" value="FIBRINOGEN/TENASCIN/ANGIOPOEITIN"/>
    <property type="match status" value="1"/>
</dbReference>
<dbReference type="InterPro" id="IPR014716">
    <property type="entry name" value="Fibrinogen_a/b/g_C_1"/>
</dbReference>
<organism evidence="2 3">
    <name type="scientific">Mytilus coruscus</name>
    <name type="common">Sea mussel</name>
    <dbReference type="NCBI Taxonomy" id="42192"/>
    <lineage>
        <taxon>Eukaryota</taxon>
        <taxon>Metazoa</taxon>
        <taxon>Spiralia</taxon>
        <taxon>Lophotrochozoa</taxon>
        <taxon>Mollusca</taxon>
        <taxon>Bivalvia</taxon>
        <taxon>Autobranchia</taxon>
        <taxon>Pteriomorphia</taxon>
        <taxon>Mytilida</taxon>
        <taxon>Mytiloidea</taxon>
        <taxon>Mytilidae</taxon>
        <taxon>Mytilinae</taxon>
        <taxon>Mytilus</taxon>
    </lineage>
</organism>